<protein>
    <submittedName>
        <fullName evidence="1">Uncharacterized protein</fullName>
    </submittedName>
</protein>
<dbReference type="EMBL" id="JAACJS010000011">
    <property type="protein sequence ID" value="NCI49481.1"/>
    <property type="molecule type" value="Genomic_DNA"/>
</dbReference>
<evidence type="ECO:0000313" key="2">
    <source>
        <dbReference type="Proteomes" id="UP000753802"/>
    </source>
</evidence>
<dbReference type="Proteomes" id="UP000753802">
    <property type="component" value="Unassembled WGS sequence"/>
</dbReference>
<gene>
    <name evidence="1" type="ORF">GWC95_06070</name>
</gene>
<proteinExistence type="predicted"/>
<comment type="caution">
    <text evidence="1">The sequence shown here is derived from an EMBL/GenBank/DDBJ whole genome shotgun (WGS) entry which is preliminary data.</text>
</comment>
<name>A0ABW9ZQV5_9BACT</name>
<keyword evidence="2" id="KW-1185">Reference proteome</keyword>
<dbReference type="RefSeq" id="WP_161817799.1">
    <property type="nucleotide sequence ID" value="NZ_JAACJS010000011.1"/>
</dbReference>
<organism evidence="1 2">
    <name type="scientific">Sediminibacterium roseum</name>
    <dbReference type="NCBI Taxonomy" id="1978412"/>
    <lineage>
        <taxon>Bacteria</taxon>
        <taxon>Pseudomonadati</taxon>
        <taxon>Bacteroidota</taxon>
        <taxon>Chitinophagia</taxon>
        <taxon>Chitinophagales</taxon>
        <taxon>Chitinophagaceae</taxon>
        <taxon>Sediminibacterium</taxon>
    </lineage>
</organism>
<evidence type="ECO:0000313" key="1">
    <source>
        <dbReference type="EMBL" id="NCI49481.1"/>
    </source>
</evidence>
<accession>A0ABW9ZQV5</accession>
<sequence length="220" mass="24812">MLPDDTRKRIENITAGTVIEGPSDTCTTIRNLLSASFATSTTVKIDFEGKSVIKEEQAQLLEKYSTENNLWVTDLPGEDRFLTRGGEARVYLAKDGKNVIKVNDAVYYATWLEFFNSILLHNLIFPNTAYSLVGFTKENDALLAVMKQPFIVSDAQVEIDNIKKLLAYNGFENTRRNDYLNKELGLILEDMHDENVLVSSATLFFIDTVFYTVSTISLQS</sequence>
<dbReference type="Pfam" id="PF18762">
    <property type="entry name" value="Kinase-PolyVal"/>
    <property type="match status" value="1"/>
</dbReference>
<reference evidence="1 2" key="1">
    <citation type="submission" date="2020-01" db="EMBL/GenBank/DDBJ databases">
        <title>Genome analysis.</title>
        <authorList>
            <person name="Wu S."/>
            <person name="Wang G."/>
        </authorList>
    </citation>
    <scope>NUCLEOTIDE SEQUENCE [LARGE SCALE GENOMIC DNA]</scope>
    <source>
        <strain evidence="1 2">SYL130</strain>
    </source>
</reference>
<dbReference type="InterPro" id="IPR041055">
    <property type="entry name" value="Kinase-PolyVal"/>
</dbReference>